<dbReference type="EMBL" id="GEBQ01015139">
    <property type="protein sequence ID" value="JAT24838.1"/>
    <property type="molecule type" value="Transcribed_RNA"/>
</dbReference>
<feature type="non-terminal residue" evidence="2">
    <location>
        <position position="1"/>
    </location>
</feature>
<feature type="coiled-coil region" evidence="1">
    <location>
        <begin position="13"/>
        <end position="40"/>
    </location>
</feature>
<name>A0A1B6LMG5_9HEMI</name>
<evidence type="ECO:0000313" key="2">
    <source>
        <dbReference type="EMBL" id="JAT24838.1"/>
    </source>
</evidence>
<organism evidence="2">
    <name type="scientific">Graphocephala atropunctata</name>
    <dbReference type="NCBI Taxonomy" id="36148"/>
    <lineage>
        <taxon>Eukaryota</taxon>
        <taxon>Metazoa</taxon>
        <taxon>Ecdysozoa</taxon>
        <taxon>Arthropoda</taxon>
        <taxon>Hexapoda</taxon>
        <taxon>Insecta</taxon>
        <taxon>Pterygota</taxon>
        <taxon>Neoptera</taxon>
        <taxon>Paraneoptera</taxon>
        <taxon>Hemiptera</taxon>
        <taxon>Auchenorrhyncha</taxon>
        <taxon>Membracoidea</taxon>
        <taxon>Cicadellidae</taxon>
        <taxon>Cicadellinae</taxon>
        <taxon>Cicadellini</taxon>
        <taxon>Graphocephala</taxon>
    </lineage>
</organism>
<protein>
    <submittedName>
        <fullName evidence="2">Uncharacterized protein</fullName>
    </submittedName>
</protein>
<accession>A0A1B6LMG5</accession>
<reference evidence="2" key="1">
    <citation type="submission" date="2015-11" db="EMBL/GenBank/DDBJ databases">
        <title>De novo transcriptome assembly of four potential Pierce s Disease insect vectors from Arizona vineyards.</title>
        <authorList>
            <person name="Tassone E.E."/>
        </authorList>
    </citation>
    <scope>NUCLEOTIDE SEQUENCE</scope>
</reference>
<dbReference type="AlphaFoldDB" id="A0A1B6LMG5"/>
<proteinExistence type="predicted"/>
<gene>
    <name evidence="2" type="ORF">g.17263</name>
</gene>
<keyword evidence="1" id="KW-0175">Coiled coil</keyword>
<sequence>LQSEKNYMEEEKNNKILELIQNAESNFKNLRENLYNLLDDKYKPEFVEIQFKNSKSSVNILSNTESDSFALDLEDEDKILEIVRKTLNSTIDVDSNNLQNISGGRLYKYRFRSSKYSNGLRENLKF</sequence>
<evidence type="ECO:0000256" key="1">
    <source>
        <dbReference type="SAM" id="Coils"/>
    </source>
</evidence>